<dbReference type="InterPro" id="IPR023302">
    <property type="entry name" value="Pept_S9A_N"/>
</dbReference>
<dbReference type="EMBL" id="PDEQ01000002">
    <property type="protein sequence ID" value="PEN14211.1"/>
    <property type="molecule type" value="Genomic_DNA"/>
</dbReference>
<name>A0A2A8D031_9BACT</name>
<proteinExistence type="predicted"/>
<comment type="caution">
    <text evidence="2">The sequence shown here is derived from an EMBL/GenBank/DDBJ whole genome shotgun (WGS) entry which is preliminary data.</text>
</comment>
<protein>
    <recommendedName>
        <fullName evidence="1">Peptidase S9A N-terminal domain-containing protein</fullName>
    </recommendedName>
</protein>
<keyword evidence="3" id="KW-1185">Reference proteome</keyword>
<evidence type="ECO:0000313" key="2">
    <source>
        <dbReference type="EMBL" id="PEN14211.1"/>
    </source>
</evidence>
<dbReference type="Gene3D" id="2.130.10.120">
    <property type="entry name" value="Prolyl oligopeptidase, N-terminal domain"/>
    <property type="match status" value="1"/>
</dbReference>
<feature type="domain" description="Peptidase S9A N-terminal" evidence="1">
    <location>
        <begin position="18"/>
        <end position="77"/>
    </location>
</feature>
<gene>
    <name evidence="2" type="ORF">CRI94_04005</name>
</gene>
<accession>A0A2A8D031</accession>
<evidence type="ECO:0000313" key="3">
    <source>
        <dbReference type="Proteomes" id="UP000220102"/>
    </source>
</evidence>
<sequence>MSLYVIEERTSCVLCVSEASYGFVGKNGPTFVLLTNDGAPNKRLVSLDTREPESGIATPVPETNAVLQNVERVTNSSCLQSMTSKRK</sequence>
<dbReference type="Pfam" id="PF02897">
    <property type="entry name" value="Peptidase_S9_N"/>
    <property type="match status" value="1"/>
</dbReference>
<dbReference type="Proteomes" id="UP000220102">
    <property type="component" value="Unassembled WGS sequence"/>
</dbReference>
<organism evidence="2 3">
    <name type="scientific">Longibacter salinarum</name>
    <dbReference type="NCBI Taxonomy" id="1850348"/>
    <lineage>
        <taxon>Bacteria</taxon>
        <taxon>Pseudomonadati</taxon>
        <taxon>Rhodothermota</taxon>
        <taxon>Rhodothermia</taxon>
        <taxon>Rhodothermales</taxon>
        <taxon>Salisaetaceae</taxon>
        <taxon>Longibacter</taxon>
    </lineage>
</organism>
<reference evidence="2 3" key="1">
    <citation type="submission" date="2017-10" db="EMBL/GenBank/DDBJ databases">
        <title>Draft genome of Longibacter Salinarum.</title>
        <authorList>
            <person name="Goh K.M."/>
            <person name="Shamsir M.S."/>
            <person name="Lim S.W."/>
        </authorList>
    </citation>
    <scope>NUCLEOTIDE SEQUENCE [LARGE SCALE GENOMIC DNA]</scope>
    <source>
        <strain evidence="2 3">KCTC 52045</strain>
    </source>
</reference>
<evidence type="ECO:0000259" key="1">
    <source>
        <dbReference type="Pfam" id="PF02897"/>
    </source>
</evidence>
<dbReference type="GO" id="GO:0004252">
    <property type="term" value="F:serine-type endopeptidase activity"/>
    <property type="evidence" value="ECO:0007669"/>
    <property type="project" value="InterPro"/>
</dbReference>
<dbReference type="AlphaFoldDB" id="A0A2A8D031"/>